<dbReference type="PANTHER" id="PTHR23028">
    <property type="entry name" value="ACETYLTRANSFERASE"/>
    <property type="match status" value="1"/>
</dbReference>
<keyword evidence="1" id="KW-0472">Membrane</keyword>
<feature type="transmembrane region" description="Helical" evidence="1">
    <location>
        <begin position="83"/>
        <end position="101"/>
    </location>
</feature>
<keyword evidence="1" id="KW-0812">Transmembrane</keyword>
<name>A0A4Q1K2J8_9FLAO</name>
<dbReference type="InterPro" id="IPR002656">
    <property type="entry name" value="Acyl_transf_3_dom"/>
</dbReference>
<feature type="transmembrane region" description="Helical" evidence="1">
    <location>
        <begin position="7"/>
        <end position="26"/>
    </location>
</feature>
<feature type="transmembrane region" description="Helical" evidence="1">
    <location>
        <begin position="136"/>
        <end position="155"/>
    </location>
</feature>
<evidence type="ECO:0000313" key="4">
    <source>
        <dbReference type="Proteomes" id="UP000290283"/>
    </source>
</evidence>
<dbReference type="RefSeq" id="WP_129435731.1">
    <property type="nucleotide sequence ID" value="NZ_SBKO01000002.1"/>
</dbReference>
<protein>
    <submittedName>
        <fullName evidence="3">Acyltransferase</fullName>
    </submittedName>
</protein>
<dbReference type="Pfam" id="PF01757">
    <property type="entry name" value="Acyl_transf_3"/>
    <property type="match status" value="1"/>
</dbReference>
<gene>
    <name evidence="3" type="ORF">EQG63_07455</name>
</gene>
<dbReference type="GO" id="GO:0016020">
    <property type="term" value="C:membrane"/>
    <property type="evidence" value="ECO:0007669"/>
    <property type="project" value="TreeGrafter"/>
</dbReference>
<keyword evidence="3" id="KW-0808">Transferase</keyword>
<dbReference type="EMBL" id="SBKO01000002">
    <property type="protein sequence ID" value="RXR19273.1"/>
    <property type="molecule type" value="Genomic_DNA"/>
</dbReference>
<feature type="domain" description="Acyltransferase 3" evidence="2">
    <location>
        <begin position="10"/>
        <end position="328"/>
    </location>
</feature>
<evidence type="ECO:0000259" key="2">
    <source>
        <dbReference type="Pfam" id="PF01757"/>
    </source>
</evidence>
<feature type="transmembrane region" description="Helical" evidence="1">
    <location>
        <begin position="193"/>
        <end position="214"/>
    </location>
</feature>
<dbReference type="InterPro" id="IPR050879">
    <property type="entry name" value="Acyltransferase_3"/>
</dbReference>
<dbReference type="OrthoDB" id="290051at2"/>
<proteinExistence type="predicted"/>
<dbReference type="PANTHER" id="PTHR23028:SF53">
    <property type="entry name" value="ACYL_TRANSF_3 DOMAIN-CONTAINING PROTEIN"/>
    <property type="match status" value="1"/>
</dbReference>
<feature type="transmembrane region" description="Helical" evidence="1">
    <location>
        <begin position="38"/>
        <end position="62"/>
    </location>
</feature>
<evidence type="ECO:0000313" key="3">
    <source>
        <dbReference type="EMBL" id="RXR19273.1"/>
    </source>
</evidence>
<organism evidence="3 4">
    <name type="scientific">Flavobacterium amnicola</name>
    <dbReference type="NCBI Taxonomy" id="2506422"/>
    <lineage>
        <taxon>Bacteria</taxon>
        <taxon>Pseudomonadati</taxon>
        <taxon>Bacteroidota</taxon>
        <taxon>Flavobacteriia</taxon>
        <taxon>Flavobacteriales</taxon>
        <taxon>Flavobacteriaceae</taxon>
        <taxon>Flavobacterium</taxon>
    </lineage>
</organism>
<feature type="transmembrane region" description="Helical" evidence="1">
    <location>
        <begin position="161"/>
        <end position="181"/>
    </location>
</feature>
<reference evidence="4" key="1">
    <citation type="submission" date="2019-01" db="EMBL/GenBank/DDBJ databases">
        <title>Cytophagaceae bacterium strain CAR-16.</title>
        <authorList>
            <person name="Chen W.-M."/>
        </authorList>
    </citation>
    <scope>NUCLEOTIDE SEQUENCE [LARGE SCALE GENOMIC DNA]</scope>
    <source>
        <strain evidence="4">LLJ-11</strain>
    </source>
</reference>
<comment type="caution">
    <text evidence="3">The sequence shown here is derived from an EMBL/GenBank/DDBJ whole genome shotgun (WGS) entry which is preliminary data.</text>
</comment>
<sequence length="353" mass="40884">MNTQPSYYSALTGLRAIAAYMVFFHHYNPFFFLGNETIVYGVFSEMHIGVTLFFVLSGFLIAHNYYNTQIDFKKYMVNRIARIYPMYFVLTTLSFVLLNVWQNPNGFSAAQVYLSNITFVRGFSDALKFTGIAQGWSLTVEEVFYFLAPLVFLFLKKNKGWFLGFPILFFILGFGFIKAFNHLDFPIMENLNFMLDFTFFGRSFEFFAGVFLAVNMYKMKPLTLRWTWIGCFFILLSLLWLCFLKPNASAEGTDLYLGKGINTVLLPLLGFLPLFYGLISEETWLSRILKTPLFQLLGKSSYVFYLLHMGIFYIALNKVTSSYSLLFLGLNAISILLYLGLEKPLNNYIRLKF</sequence>
<keyword evidence="4" id="KW-1185">Reference proteome</keyword>
<accession>A0A4Q1K2J8</accession>
<keyword evidence="3" id="KW-0012">Acyltransferase</keyword>
<dbReference type="GO" id="GO:0016747">
    <property type="term" value="F:acyltransferase activity, transferring groups other than amino-acyl groups"/>
    <property type="evidence" value="ECO:0007669"/>
    <property type="project" value="InterPro"/>
</dbReference>
<feature type="transmembrane region" description="Helical" evidence="1">
    <location>
        <begin position="256"/>
        <end position="276"/>
    </location>
</feature>
<dbReference type="Proteomes" id="UP000290283">
    <property type="component" value="Unassembled WGS sequence"/>
</dbReference>
<evidence type="ECO:0000256" key="1">
    <source>
        <dbReference type="SAM" id="Phobius"/>
    </source>
</evidence>
<keyword evidence="1" id="KW-1133">Transmembrane helix</keyword>
<feature type="transmembrane region" description="Helical" evidence="1">
    <location>
        <begin position="226"/>
        <end position="244"/>
    </location>
</feature>
<dbReference type="GO" id="GO:0009103">
    <property type="term" value="P:lipopolysaccharide biosynthetic process"/>
    <property type="evidence" value="ECO:0007669"/>
    <property type="project" value="TreeGrafter"/>
</dbReference>
<feature type="transmembrane region" description="Helical" evidence="1">
    <location>
        <begin position="323"/>
        <end position="341"/>
    </location>
</feature>
<dbReference type="AlphaFoldDB" id="A0A4Q1K2J8"/>
<feature type="transmembrane region" description="Helical" evidence="1">
    <location>
        <begin position="296"/>
        <end position="316"/>
    </location>
</feature>